<sequence length="291" mass="32054">MANDLLLSICVTLALSVITVLGEDGVETRIIGGVEVWDRCRPPFSWMVALRMQSPEGPVTFCSSVMLDNTTLVTSGRCIFQFVTTNTSPGVAVVGERDLLGRDNEEQTIPIEGIRVHPEYNSDTYDNNIGLVRLSYPARLSRCVKPAHKMEDDPEACLDLDTSCLMAGWGPFAETSEPTNSRVLRSAPVTVYGDFVTLQLELTRTQNAQPEGALYAEAMNPRQKACFFDWGGVVSCQRNGNTVLRGVIGEHNCNSNPTPPVMVTNVPEFEQWVEACQRNWNSFTCTGQAPQ</sequence>
<dbReference type="SMART" id="SM00020">
    <property type="entry name" value="Tryp_SPc"/>
    <property type="match status" value="1"/>
</dbReference>
<comment type="similarity">
    <text evidence="2">Belongs to the peptidase S1 family. CLIP subfamily.</text>
</comment>
<name>A0AAV3ZFB2_9GAST</name>
<organism evidence="5 6">
    <name type="scientific">Plakobranchus ocellatus</name>
    <dbReference type="NCBI Taxonomy" id="259542"/>
    <lineage>
        <taxon>Eukaryota</taxon>
        <taxon>Metazoa</taxon>
        <taxon>Spiralia</taxon>
        <taxon>Lophotrochozoa</taxon>
        <taxon>Mollusca</taxon>
        <taxon>Gastropoda</taxon>
        <taxon>Heterobranchia</taxon>
        <taxon>Euthyneura</taxon>
        <taxon>Panpulmonata</taxon>
        <taxon>Sacoglossa</taxon>
        <taxon>Placobranchoidea</taxon>
        <taxon>Plakobranchidae</taxon>
        <taxon>Plakobranchus</taxon>
    </lineage>
</organism>
<feature type="domain" description="Peptidase S1" evidence="4">
    <location>
        <begin position="30"/>
        <end position="278"/>
    </location>
</feature>
<dbReference type="GO" id="GO:0006508">
    <property type="term" value="P:proteolysis"/>
    <property type="evidence" value="ECO:0007669"/>
    <property type="project" value="UniProtKB-KW"/>
</dbReference>
<dbReference type="PROSITE" id="PS50240">
    <property type="entry name" value="TRYPSIN_DOM"/>
    <property type="match status" value="1"/>
</dbReference>
<feature type="signal peptide" evidence="3">
    <location>
        <begin position="1"/>
        <end position="22"/>
    </location>
</feature>
<protein>
    <submittedName>
        <fullName evidence="5">Chymotrypsin-like protease ctrl-1</fullName>
    </submittedName>
</protein>
<keyword evidence="1" id="KW-1015">Disulfide bond</keyword>
<dbReference type="InterPro" id="IPR009003">
    <property type="entry name" value="Peptidase_S1_PA"/>
</dbReference>
<dbReference type="EMBL" id="BLXT01002310">
    <property type="protein sequence ID" value="GFN93048.1"/>
    <property type="molecule type" value="Genomic_DNA"/>
</dbReference>
<dbReference type="Proteomes" id="UP000735302">
    <property type="component" value="Unassembled WGS sequence"/>
</dbReference>
<evidence type="ECO:0000259" key="4">
    <source>
        <dbReference type="PROSITE" id="PS50240"/>
    </source>
</evidence>
<evidence type="ECO:0000313" key="5">
    <source>
        <dbReference type="EMBL" id="GFN93048.1"/>
    </source>
</evidence>
<dbReference type="SUPFAM" id="SSF50494">
    <property type="entry name" value="Trypsin-like serine proteases"/>
    <property type="match status" value="1"/>
</dbReference>
<keyword evidence="5" id="KW-0645">Protease</keyword>
<dbReference type="InterPro" id="IPR051487">
    <property type="entry name" value="Ser/Thr_Proteases_Immune/Dev"/>
</dbReference>
<dbReference type="InterPro" id="IPR043504">
    <property type="entry name" value="Peptidase_S1_PA_chymotrypsin"/>
</dbReference>
<evidence type="ECO:0000256" key="2">
    <source>
        <dbReference type="ARBA" id="ARBA00024195"/>
    </source>
</evidence>
<dbReference type="InterPro" id="IPR001254">
    <property type="entry name" value="Trypsin_dom"/>
</dbReference>
<keyword evidence="5" id="KW-0378">Hydrolase</keyword>
<dbReference type="GO" id="GO:0004252">
    <property type="term" value="F:serine-type endopeptidase activity"/>
    <property type="evidence" value="ECO:0007669"/>
    <property type="project" value="InterPro"/>
</dbReference>
<accession>A0AAV3ZFB2</accession>
<evidence type="ECO:0000256" key="3">
    <source>
        <dbReference type="SAM" id="SignalP"/>
    </source>
</evidence>
<keyword evidence="6" id="KW-1185">Reference proteome</keyword>
<proteinExistence type="inferred from homology"/>
<dbReference type="AlphaFoldDB" id="A0AAV3ZFB2"/>
<dbReference type="Gene3D" id="2.40.10.10">
    <property type="entry name" value="Trypsin-like serine proteases"/>
    <property type="match status" value="1"/>
</dbReference>
<dbReference type="PANTHER" id="PTHR24256">
    <property type="entry name" value="TRYPTASE-RELATED"/>
    <property type="match status" value="1"/>
</dbReference>
<comment type="caution">
    <text evidence="5">The sequence shown here is derived from an EMBL/GenBank/DDBJ whole genome shotgun (WGS) entry which is preliminary data.</text>
</comment>
<evidence type="ECO:0000256" key="1">
    <source>
        <dbReference type="ARBA" id="ARBA00023157"/>
    </source>
</evidence>
<feature type="chain" id="PRO_5043337992" evidence="3">
    <location>
        <begin position="23"/>
        <end position="291"/>
    </location>
</feature>
<evidence type="ECO:0000313" key="6">
    <source>
        <dbReference type="Proteomes" id="UP000735302"/>
    </source>
</evidence>
<reference evidence="5 6" key="1">
    <citation type="journal article" date="2021" name="Elife">
        <title>Chloroplast acquisition without the gene transfer in kleptoplastic sea slugs, Plakobranchus ocellatus.</title>
        <authorList>
            <person name="Maeda T."/>
            <person name="Takahashi S."/>
            <person name="Yoshida T."/>
            <person name="Shimamura S."/>
            <person name="Takaki Y."/>
            <person name="Nagai Y."/>
            <person name="Toyoda A."/>
            <person name="Suzuki Y."/>
            <person name="Arimoto A."/>
            <person name="Ishii H."/>
            <person name="Satoh N."/>
            <person name="Nishiyama T."/>
            <person name="Hasebe M."/>
            <person name="Maruyama T."/>
            <person name="Minagawa J."/>
            <person name="Obokata J."/>
            <person name="Shigenobu S."/>
        </authorList>
    </citation>
    <scope>NUCLEOTIDE SEQUENCE [LARGE SCALE GENOMIC DNA]</scope>
</reference>
<keyword evidence="3" id="KW-0732">Signal</keyword>
<dbReference type="Pfam" id="PF00089">
    <property type="entry name" value="Trypsin"/>
    <property type="match status" value="1"/>
</dbReference>
<gene>
    <name evidence="5" type="ORF">PoB_001955400</name>
</gene>